<sequence>SPRLLYLHIVGNAVEGTTLRIEKTYWGGEEGDSVYRWLRVLIDEPFVL</sequence>
<dbReference type="AlphaFoldDB" id="A0A392U322"/>
<dbReference type="EMBL" id="LXQA010710203">
    <property type="protein sequence ID" value="MCI67147.1"/>
    <property type="molecule type" value="Genomic_DNA"/>
</dbReference>
<reference evidence="2 3" key="1">
    <citation type="journal article" date="2018" name="Front. Plant Sci.">
        <title>Red Clover (Trifolium pratense) and Zigzag Clover (T. medium) - A Picture of Genomic Similarities and Differences.</title>
        <authorList>
            <person name="Dluhosova J."/>
            <person name="Istvanek J."/>
            <person name="Nedelnik J."/>
            <person name="Repkova J."/>
        </authorList>
    </citation>
    <scope>NUCLEOTIDE SEQUENCE [LARGE SCALE GENOMIC DNA]</scope>
    <source>
        <strain evidence="3">cv. 10/8</strain>
        <tissue evidence="2">Leaf</tissue>
    </source>
</reference>
<evidence type="ECO:0000313" key="3">
    <source>
        <dbReference type="Proteomes" id="UP000265520"/>
    </source>
</evidence>
<feature type="non-terminal residue" evidence="2">
    <location>
        <position position="1"/>
    </location>
</feature>
<feature type="domain" description="AIR9-like A9" evidence="1">
    <location>
        <begin position="7"/>
        <end position="40"/>
    </location>
</feature>
<organism evidence="2 3">
    <name type="scientific">Trifolium medium</name>
    <dbReference type="NCBI Taxonomy" id="97028"/>
    <lineage>
        <taxon>Eukaryota</taxon>
        <taxon>Viridiplantae</taxon>
        <taxon>Streptophyta</taxon>
        <taxon>Embryophyta</taxon>
        <taxon>Tracheophyta</taxon>
        <taxon>Spermatophyta</taxon>
        <taxon>Magnoliopsida</taxon>
        <taxon>eudicotyledons</taxon>
        <taxon>Gunneridae</taxon>
        <taxon>Pentapetalae</taxon>
        <taxon>rosids</taxon>
        <taxon>fabids</taxon>
        <taxon>Fabales</taxon>
        <taxon>Fabaceae</taxon>
        <taxon>Papilionoideae</taxon>
        <taxon>50 kb inversion clade</taxon>
        <taxon>NPAAA clade</taxon>
        <taxon>Hologalegina</taxon>
        <taxon>IRL clade</taxon>
        <taxon>Trifolieae</taxon>
        <taxon>Trifolium</taxon>
    </lineage>
</organism>
<dbReference type="Pfam" id="PF23197">
    <property type="entry name" value="IG_AIR9"/>
    <property type="match status" value="1"/>
</dbReference>
<accession>A0A392U322</accession>
<protein>
    <submittedName>
        <fullName evidence="2">Protein phosphatase 1 regulatory subunit</fullName>
    </submittedName>
</protein>
<comment type="caution">
    <text evidence="2">The sequence shown here is derived from an EMBL/GenBank/DDBJ whole genome shotgun (WGS) entry which is preliminary data.</text>
</comment>
<dbReference type="InterPro" id="IPR056284">
    <property type="entry name" value="AIR9-like_A9"/>
</dbReference>
<name>A0A392U322_9FABA</name>
<evidence type="ECO:0000313" key="2">
    <source>
        <dbReference type="EMBL" id="MCI67147.1"/>
    </source>
</evidence>
<dbReference type="Proteomes" id="UP000265520">
    <property type="component" value="Unassembled WGS sequence"/>
</dbReference>
<evidence type="ECO:0000259" key="1">
    <source>
        <dbReference type="Pfam" id="PF23197"/>
    </source>
</evidence>
<proteinExistence type="predicted"/>
<keyword evidence="3" id="KW-1185">Reference proteome</keyword>